<sequence length="135" mass="14775">MKNFPDSIQQFFLPKAFAVIGASTNREKYGNKVLRCYLQHQLTAYPVNPRAKVIEGITCYEDINSLPAEVKSISVITPPAITEKIVDDAINKGILNIWMQPGAESAVAVKKCQDAHINVIADGSCILVALGFKDI</sequence>
<organism evidence="2">
    <name type="scientific">Candidatus Berkiella aquae</name>
    <dbReference type="NCBI Taxonomy" id="295108"/>
    <lineage>
        <taxon>Bacteria</taxon>
        <taxon>Pseudomonadati</taxon>
        <taxon>Pseudomonadota</taxon>
        <taxon>Gammaproteobacteria</taxon>
        <taxon>Candidatus Berkiellales</taxon>
        <taxon>Candidatus Berkiellaceae</taxon>
        <taxon>Candidatus Berkiella</taxon>
    </lineage>
</organism>
<dbReference type="EMBL" id="LKAJ01000002">
    <property type="protein sequence ID" value="KRG22225.1"/>
    <property type="molecule type" value="Genomic_DNA"/>
</dbReference>
<evidence type="ECO:0000313" key="4">
    <source>
        <dbReference type="Proteomes" id="UP000051497"/>
    </source>
</evidence>
<protein>
    <submittedName>
        <fullName evidence="2">CoA binding domain protein</fullName>
    </submittedName>
    <submittedName>
        <fullName evidence="3">CoA-binding protein</fullName>
    </submittedName>
</protein>
<dbReference type="OrthoDB" id="9804695at2"/>
<evidence type="ECO:0000313" key="2">
    <source>
        <dbReference type="EMBL" id="KRG22225.1"/>
    </source>
</evidence>
<evidence type="ECO:0000313" key="3">
    <source>
        <dbReference type="EMBL" id="MCS5712573.1"/>
    </source>
</evidence>
<dbReference type="InterPro" id="IPR003781">
    <property type="entry name" value="CoA-bd"/>
</dbReference>
<gene>
    <name evidence="2" type="ORF">HT99x_00644</name>
    <name evidence="3" type="ORF">HT99x_014125</name>
</gene>
<dbReference type="Proteomes" id="UP000051497">
    <property type="component" value="Unassembled WGS sequence"/>
</dbReference>
<dbReference type="PANTHER" id="PTHR33303">
    <property type="entry name" value="CYTOPLASMIC PROTEIN-RELATED"/>
    <property type="match status" value="1"/>
</dbReference>
<feature type="domain" description="CoA-binding" evidence="1">
    <location>
        <begin position="11"/>
        <end position="103"/>
    </location>
</feature>
<comment type="caution">
    <text evidence="2">The sequence shown here is derived from an EMBL/GenBank/DDBJ whole genome shotgun (WGS) entry which is preliminary data.</text>
</comment>
<dbReference type="InterPro" id="IPR036291">
    <property type="entry name" value="NAD(P)-bd_dom_sf"/>
</dbReference>
<reference evidence="2" key="1">
    <citation type="submission" date="2015-09" db="EMBL/GenBank/DDBJ databases">
        <title>Draft Genome Sequences of Two Novel Amoeba-resistant Intranuclear Bacteria, Candidatus Berkiella cookevillensis and Candidatus Berkiella aquae.</title>
        <authorList>
            <person name="Mehari Y.T."/>
            <person name="Arivett B.A."/>
            <person name="Farone A.L."/>
            <person name="Gunderson J.H."/>
            <person name="Farone M.B."/>
        </authorList>
    </citation>
    <scope>NUCLEOTIDE SEQUENCE [LARGE SCALE GENOMIC DNA]</scope>
    <source>
        <strain evidence="2">HT99</strain>
    </source>
</reference>
<proteinExistence type="predicted"/>
<dbReference type="SUPFAM" id="SSF51735">
    <property type="entry name" value="NAD(P)-binding Rossmann-fold domains"/>
    <property type="match status" value="1"/>
</dbReference>
<dbReference type="RefSeq" id="WP_075065286.1">
    <property type="nucleotide sequence ID" value="NZ_LKAJ02000001.1"/>
</dbReference>
<evidence type="ECO:0000259" key="1">
    <source>
        <dbReference type="SMART" id="SM00881"/>
    </source>
</evidence>
<dbReference type="PATRIC" id="fig|1590043.3.peg.645"/>
<dbReference type="PANTHER" id="PTHR33303:SF2">
    <property type="entry name" value="COA-BINDING DOMAIN-CONTAINING PROTEIN"/>
    <property type="match status" value="1"/>
</dbReference>
<name>A0A0Q9YZQ3_9GAMM</name>
<reference evidence="3" key="3">
    <citation type="submission" date="2021-06" db="EMBL/GenBank/DDBJ databases">
        <title>Genomic Description and Analysis of Intracellular Bacteria, Candidatus Berkiella cookevillensis and Candidatus Berkiella aquae.</title>
        <authorList>
            <person name="Kidane D.T."/>
            <person name="Mehari Y.T."/>
            <person name="Rice F.C."/>
            <person name="Arivett B.A."/>
            <person name="Farone A.L."/>
            <person name="Berk S.G."/>
            <person name="Farone M.B."/>
        </authorList>
    </citation>
    <scope>NUCLEOTIDE SEQUENCE</scope>
    <source>
        <strain evidence="3">HT99</strain>
    </source>
</reference>
<dbReference type="Gene3D" id="3.40.50.720">
    <property type="entry name" value="NAD(P)-binding Rossmann-like Domain"/>
    <property type="match status" value="1"/>
</dbReference>
<dbReference type="Pfam" id="PF13380">
    <property type="entry name" value="CoA_binding_2"/>
    <property type="match status" value="1"/>
</dbReference>
<dbReference type="STRING" id="295108.HT99x_00644"/>
<dbReference type="EMBL" id="LKAJ02000001">
    <property type="protein sequence ID" value="MCS5712573.1"/>
    <property type="molecule type" value="Genomic_DNA"/>
</dbReference>
<dbReference type="SMART" id="SM00881">
    <property type="entry name" value="CoA_binding"/>
    <property type="match status" value="1"/>
</dbReference>
<accession>A0A0Q9YZQ3</accession>
<reference evidence="3" key="2">
    <citation type="journal article" date="2016" name="Genome Announc.">
        <title>Draft Genome Sequences of Two Novel Amoeba-Resistant Intranuclear Bacteria, 'Candidatus Berkiella cookevillensis' and 'Candidatus Berkiella aquae'.</title>
        <authorList>
            <person name="Mehari Y.T."/>
            <person name="Arivett B.A."/>
            <person name="Farone A.L."/>
            <person name="Gunderson J.H."/>
            <person name="Farone M.B."/>
        </authorList>
    </citation>
    <scope>NUCLEOTIDE SEQUENCE</scope>
    <source>
        <strain evidence="3">HT99</strain>
    </source>
</reference>
<dbReference type="AlphaFoldDB" id="A0A0Q9YZQ3"/>
<keyword evidence="4" id="KW-1185">Reference proteome</keyword>